<dbReference type="EMBL" id="ML210368">
    <property type="protein sequence ID" value="TFK18933.1"/>
    <property type="molecule type" value="Genomic_DNA"/>
</dbReference>
<evidence type="ECO:0000256" key="1">
    <source>
        <dbReference type="SAM" id="MobiDB-lite"/>
    </source>
</evidence>
<feature type="region of interest" description="Disordered" evidence="1">
    <location>
        <begin position="144"/>
        <end position="177"/>
    </location>
</feature>
<evidence type="ECO:0000313" key="3">
    <source>
        <dbReference type="Proteomes" id="UP000307440"/>
    </source>
</evidence>
<protein>
    <recommendedName>
        <fullName evidence="4">Ricin B lectin domain-containing protein</fullName>
    </recommendedName>
</protein>
<evidence type="ECO:0000313" key="2">
    <source>
        <dbReference type="EMBL" id="TFK18933.1"/>
    </source>
</evidence>
<dbReference type="Gene3D" id="2.80.10.50">
    <property type="match status" value="1"/>
</dbReference>
<reference evidence="2 3" key="1">
    <citation type="journal article" date="2019" name="Nat. Ecol. Evol.">
        <title>Megaphylogeny resolves global patterns of mushroom evolution.</title>
        <authorList>
            <person name="Varga T."/>
            <person name="Krizsan K."/>
            <person name="Foldi C."/>
            <person name="Dima B."/>
            <person name="Sanchez-Garcia M."/>
            <person name="Sanchez-Ramirez S."/>
            <person name="Szollosi G.J."/>
            <person name="Szarkandi J.G."/>
            <person name="Papp V."/>
            <person name="Albert L."/>
            <person name="Andreopoulos W."/>
            <person name="Angelini C."/>
            <person name="Antonin V."/>
            <person name="Barry K.W."/>
            <person name="Bougher N.L."/>
            <person name="Buchanan P."/>
            <person name="Buyck B."/>
            <person name="Bense V."/>
            <person name="Catcheside P."/>
            <person name="Chovatia M."/>
            <person name="Cooper J."/>
            <person name="Damon W."/>
            <person name="Desjardin D."/>
            <person name="Finy P."/>
            <person name="Geml J."/>
            <person name="Haridas S."/>
            <person name="Hughes K."/>
            <person name="Justo A."/>
            <person name="Karasinski D."/>
            <person name="Kautmanova I."/>
            <person name="Kiss B."/>
            <person name="Kocsube S."/>
            <person name="Kotiranta H."/>
            <person name="LaButti K.M."/>
            <person name="Lechner B.E."/>
            <person name="Liimatainen K."/>
            <person name="Lipzen A."/>
            <person name="Lukacs Z."/>
            <person name="Mihaltcheva S."/>
            <person name="Morgado L.N."/>
            <person name="Niskanen T."/>
            <person name="Noordeloos M.E."/>
            <person name="Ohm R.A."/>
            <person name="Ortiz-Santana B."/>
            <person name="Ovrebo C."/>
            <person name="Racz N."/>
            <person name="Riley R."/>
            <person name="Savchenko A."/>
            <person name="Shiryaev A."/>
            <person name="Soop K."/>
            <person name="Spirin V."/>
            <person name="Szebenyi C."/>
            <person name="Tomsovsky M."/>
            <person name="Tulloss R.E."/>
            <person name="Uehling J."/>
            <person name="Grigoriev I.V."/>
            <person name="Vagvolgyi C."/>
            <person name="Papp T."/>
            <person name="Martin F.M."/>
            <person name="Miettinen O."/>
            <person name="Hibbett D.S."/>
            <person name="Nagy L.G."/>
        </authorList>
    </citation>
    <scope>NUCLEOTIDE SEQUENCE [LARGE SCALE GENOMIC DNA]</scope>
    <source>
        <strain evidence="2 3">CBS 121175</strain>
    </source>
</reference>
<dbReference type="STRING" id="230819.A0A5C3KGV4"/>
<accession>A0A5C3KGV4</accession>
<feature type="compositionally biased region" description="Polar residues" evidence="1">
    <location>
        <begin position="156"/>
        <end position="168"/>
    </location>
</feature>
<name>A0A5C3KGV4_COPMA</name>
<dbReference type="OrthoDB" id="9895617at2759"/>
<dbReference type="Proteomes" id="UP000307440">
    <property type="component" value="Unassembled WGS sequence"/>
</dbReference>
<gene>
    <name evidence="2" type="ORF">FA15DRAFT_648965</name>
</gene>
<keyword evidence="3" id="KW-1185">Reference proteome</keyword>
<proteinExistence type="predicted"/>
<evidence type="ECO:0008006" key="4">
    <source>
        <dbReference type="Google" id="ProtNLM"/>
    </source>
</evidence>
<sequence>MASGFPPNDFIILSLGCSRVLDVKNCDTDDGTELILCPSKERTLDESLRNPWNNNQVFFIDEFGCLASKHSGHPIDIEEDRVVIRHRDPDDDYPFPIFSYNTETKEITVEVELEPESGEPDEDLRETYILTSIPKRNPRVNFASGSSAIVPPNGSFADQTTESSNRKFSQGEEAEVDDSLEWIRRVKIAENTEATNEKERKRRTWAILPLTSA</sequence>
<organism evidence="2 3">
    <name type="scientific">Coprinopsis marcescibilis</name>
    <name type="common">Agaric fungus</name>
    <name type="synonym">Psathyrella marcescibilis</name>
    <dbReference type="NCBI Taxonomy" id="230819"/>
    <lineage>
        <taxon>Eukaryota</taxon>
        <taxon>Fungi</taxon>
        <taxon>Dikarya</taxon>
        <taxon>Basidiomycota</taxon>
        <taxon>Agaricomycotina</taxon>
        <taxon>Agaricomycetes</taxon>
        <taxon>Agaricomycetidae</taxon>
        <taxon>Agaricales</taxon>
        <taxon>Agaricineae</taxon>
        <taxon>Psathyrellaceae</taxon>
        <taxon>Coprinopsis</taxon>
    </lineage>
</organism>
<dbReference type="AlphaFoldDB" id="A0A5C3KGV4"/>